<dbReference type="AlphaFoldDB" id="A0A1M6X5C1"/>
<dbReference type="InterPro" id="IPR036390">
    <property type="entry name" value="WH_DNA-bd_sf"/>
</dbReference>
<evidence type="ECO:0000313" key="3">
    <source>
        <dbReference type="Proteomes" id="UP000184031"/>
    </source>
</evidence>
<name>A0A1M6X5C1_9FLAO</name>
<dbReference type="STRING" id="1055723.SAMN05216293_2448"/>
<sequence length="150" mass="16512">MLSNACKYAIRAVVYLAIHGNVNNKLGAKIIAEELEVPQPFLAQLLRKLTTNKLVSSSKGPGGGFFLDQKNMENTLWEVVSSIDGEYKFDDCFLGLSKCNNENPCPVHHIVSPFKEEILSSFKDKSIAVLVTEIEQNGTIISLKGIDLSI</sequence>
<dbReference type="PANTHER" id="PTHR33221">
    <property type="entry name" value="WINGED HELIX-TURN-HELIX TRANSCRIPTIONAL REGULATOR, RRF2 FAMILY"/>
    <property type="match status" value="1"/>
</dbReference>
<dbReference type="EMBL" id="FOKU01000004">
    <property type="protein sequence ID" value="SFB97660.1"/>
    <property type="molecule type" value="Genomic_DNA"/>
</dbReference>
<dbReference type="InterPro" id="IPR000944">
    <property type="entry name" value="Tscrpt_reg_Rrf2"/>
</dbReference>
<organism evidence="2 3">
    <name type="scientific">Flagellimonas taeanensis</name>
    <dbReference type="NCBI Taxonomy" id="1005926"/>
    <lineage>
        <taxon>Bacteria</taxon>
        <taxon>Pseudomonadati</taxon>
        <taxon>Bacteroidota</taxon>
        <taxon>Flavobacteriia</taxon>
        <taxon>Flavobacteriales</taxon>
        <taxon>Flavobacteriaceae</taxon>
        <taxon>Flagellimonas</taxon>
    </lineage>
</organism>
<dbReference type="Proteomes" id="UP000184031">
    <property type="component" value="Unassembled WGS sequence"/>
</dbReference>
<gene>
    <name evidence="1" type="ORF">SAMN04487891_104152</name>
    <name evidence="2" type="ORF">SAMN05216293_2448</name>
</gene>
<dbReference type="Gene3D" id="1.10.10.10">
    <property type="entry name" value="Winged helix-like DNA-binding domain superfamily/Winged helix DNA-binding domain"/>
    <property type="match status" value="1"/>
</dbReference>
<comment type="caution">
    <text evidence="2">The sequence shown here is derived from an EMBL/GenBank/DDBJ whole genome shotgun (WGS) entry which is preliminary data.</text>
</comment>
<protein>
    <submittedName>
        <fullName evidence="2">Transcriptional regulator, BadM/Rrf2 family</fullName>
    </submittedName>
</protein>
<dbReference type="RefSeq" id="WP_072880181.1">
    <property type="nucleotide sequence ID" value="NZ_FOKU01000004.1"/>
</dbReference>
<proteinExistence type="predicted"/>
<dbReference type="EMBL" id="FRAT01000006">
    <property type="protein sequence ID" value="SHL01217.1"/>
    <property type="molecule type" value="Genomic_DNA"/>
</dbReference>
<evidence type="ECO:0000313" key="4">
    <source>
        <dbReference type="Proteomes" id="UP000198940"/>
    </source>
</evidence>
<accession>A0A1M6X5C1</accession>
<dbReference type="OrthoDB" id="9808360at2"/>
<dbReference type="PROSITE" id="PS51197">
    <property type="entry name" value="HTH_RRF2_2"/>
    <property type="match status" value="1"/>
</dbReference>
<dbReference type="InterPro" id="IPR036388">
    <property type="entry name" value="WH-like_DNA-bd_sf"/>
</dbReference>
<dbReference type="GO" id="GO:0005829">
    <property type="term" value="C:cytosol"/>
    <property type="evidence" value="ECO:0007669"/>
    <property type="project" value="TreeGrafter"/>
</dbReference>
<dbReference type="PANTHER" id="PTHR33221:SF14">
    <property type="entry name" value="HTH-TYPE TRANSCRIPTIONAL REGULATOR AQ_268-RELATED"/>
    <property type="match status" value="1"/>
</dbReference>
<evidence type="ECO:0000313" key="1">
    <source>
        <dbReference type="EMBL" id="SFB97660.1"/>
    </source>
</evidence>
<dbReference type="Pfam" id="PF02082">
    <property type="entry name" value="Rrf2"/>
    <property type="match status" value="1"/>
</dbReference>
<dbReference type="NCBIfam" id="TIGR00738">
    <property type="entry name" value="rrf2_super"/>
    <property type="match status" value="1"/>
</dbReference>
<dbReference type="GO" id="GO:0003700">
    <property type="term" value="F:DNA-binding transcription factor activity"/>
    <property type="evidence" value="ECO:0007669"/>
    <property type="project" value="TreeGrafter"/>
</dbReference>
<reference evidence="2 3" key="1">
    <citation type="submission" date="2016-11" db="EMBL/GenBank/DDBJ databases">
        <authorList>
            <person name="Varghese N."/>
            <person name="Submissions S."/>
        </authorList>
    </citation>
    <scope>NUCLEOTIDE SEQUENCE [LARGE SCALE GENOMIC DNA]</scope>
    <source>
        <strain evidence="2 3">CGMCC 1.12174</strain>
        <strain evidence="1 4">DSM 26351</strain>
    </source>
</reference>
<dbReference type="Proteomes" id="UP000198940">
    <property type="component" value="Unassembled WGS sequence"/>
</dbReference>
<keyword evidence="4" id="KW-1185">Reference proteome</keyword>
<dbReference type="SUPFAM" id="SSF46785">
    <property type="entry name" value="Winged helix' DNA-binding domain"/>
    <property type="match status" value="1"/>
</dbReference>
<evidence type="ECO:0000313" key="2">
    <source>
        <dbReference type="EMBL" id="SHL01217.1"/>
    </source>
</evidence>